<feature type="transmembrane region" description="Helical" evidence="1">
    <location>
        <begin position="113"/>
        <end position="132"/>
    </location>
</feature>
<evidence type="ECO:0000313" key="3">
    <source>
        <dbReference type="Proteomes" id="UP000001191"/>
    </source>
</evidence>
<keyword evidence="3" id="KW-1185">Reference proteome</keyword>
<evidence type="ECO:0000313" key="2">
    <source>
        <dbReference type="EMBL" id="ACC85368.1"/>
    </source>
</evidence>
<dbReference type="KEGG" id="npu:Npun_CR024"/>
<dbReference type="PhylomeDB" id="B2JBR4"/>
<dbReference type="EMBL" id="CP001040">
    <property type="protein sequence ID" value="ACC85368.1"/>
    <property type="molecule type" value="Genomic_DNA"/>
</dbReference>
<geneLocation type="plasmid" evidence="2 3">
    <name>pNPUN03</name>
</geneLocation>
<organism evidence="2 3">
    <name type="scientific">Nostoc punctiforme (strain ATCC 29133 / PCC 73102)</name>
    <dbReference type="NCBI Taxonomy" id="63737"/>
    <lineage>
        <taxon>Bacteria</taxon>
        <taxon>Bacillati</taxon>
        <taxon>Cyanobacteriota</taxon>
        <taxon>Cyanophyceae</taxon>
        <taxon>Nostocales</taxon>
        <taxon>Nostocaceae</taxon>
        <taxon>Nostoc</taxon>
    </lineage>
</organism>
<dbReference type="Proteomes" id="UP000001191">
    <property type="component" value="Plasmid pNPUN03"/>
</dbReference>
<dbReference type="AlphaFoldDB" id="B2JBR4"/>
<dbReference type="EnsemblBacteria" id="ACC85368">
    <property type="protein sequence ID" value="ACC85368"/>
    <property type="gene ID" value="Npun_CR024"/>
</dbReference>
<evidence type="ECO:0000256" key="1">
    <source>
        <dbReference type="SAM" id="Phobius"/>
    </source>
</evidence>
<accession>B2JBR4</accession>
<feature type="transmembrane region" description="Helical" evidence="1">
    <location>
        <begin position="152"/>
        <end position="170"/>
    </location>
</feature>
<keyword evidence="1" id="KW-0472">Membrane</keyword>
<name>B2JBR4_NOSP7</name>
<keyword evidence="1" id="KW-1133">Transmembrane helix</keyword>
<keyword evidence="2" id="KW-0614">Plasmid</keyword>
<proteinExistence type="predicted"/>
<gene>
    <name evidence="2" type="ordered locus">Npun_CR024</name>
</gene>
<protein>
    <submittedName>
        <fullName evidence="2">Uncharacterized protein</fullName>
    </submittedName>
</protein>
<reference evidence="3" key="1">
    <citation type="submission" date="2008-04" db="EMBL/GenBank/DDBJ databases">
        <title>Complete sequence of plasmid 3 of Nostoc punctiforme ATCC 29133.</title>
        <authorList>
            <consortium name="US DOE Joint Genome Institute"/>
            <person name="Copeland A."/>
            <person name="Lucas S."/>
            <person name="Lapidus A."/>
            <person name="Glavina del Rio T."/>
            <person name="Dalin E."/>
            <person name="Tice H."/>
            <person name="Pitluck S."/>
            <person name="Chain P."/>
            <person name="Malfatti S."/>
            <person name="Shin M."/>
            <person name="Vergez L."/>
            <person name="Schmutz J."/>
            <person name="Larimer F."/>
            <person name="Land M."/>
            <person name="Hauser L."/>
            <person name="Kyrpides N."/>
            <person name="Kim E."/>
            <person name="Meeks J.C."/>
            <person name="Elhai J."/>
            <person name="Campbell E.L."/>
            <person name="Thiel T."/>
            <person name="Longmire J."/>
            <person name="Potts M."/>
            <person name="Atlas R."/>
        </authorList>
    </citation>
    <scope>NUCLEOTIDE SEQUENCE [LARGE SCALE GENOMIC DNA]</scope>
    <source>
        <strain evidence="3">ATCC 29133 / PCC 73102</strain>
        <plasmid evidence="3">Plasmid pNPUN03</plasmid>
    </source>
</reference>
<sequence length="176" mass="19138">MDALGQLSSFLVFVMQRKHLPLTLARLKASISADERADSRATKNKGSKSLLEIFFQVRWQLVSVTTTLLIGLQSRAARADSIFSNAQKAMECIITSASAGGAITNAVLTSLPMILFTALTIVLFGYFCFSIYQGVAAYGRGEEVSNVIQQPIFTFISVILIVVFQSLLFGNNTACN</sequence>
<keyword evidence="1" id="KW-0812">Transmembrane</keyword>
<dbReference type="HOGENOM" id="CLU_1668626_0_0_3"/>